<gene>
    <name evidence="2" type="ORF">HPE63_14775</name>
</gene>
<proteinExistence type="predicted"/>
<feature type="chain" id="PRO_5045523685" description="Type IV pili methyl-accepting chemotaxis transducer N-term" evidence="1">
    <location>
        <begin position="18"/>
        <end position="202"/>
    </location>
</feature>
<protein>
    <recommendedName>
        <fullName evidence="4">Type IV pili methyl-accepting chemotaxis transducer N-term</fullName>
    </recommendedName>
</protein>
<reference evidence="2 3" key="1">
    <citation type="submission" date="2020-05" db="EMBL/GenBank/DDBJ databases">
        <title>The draft genome sequence of Maribacter arenosus CAU 1321.</title>
        <authorList>
            <person name="Mu L."/>
        </authorList>
    </citation>
    <scope>NUCLEOTIDE SEQUENCE [LARGE SCALE GENOMIC DNA]</scope>
    <source>
        <strain evidence="2 3">CAU 1321</strain>
    </source>
</reference>
<evidence type="ECO:0008006" key="4">
    <source>
        <dbReference type="Google" id="ProtNLM"/>
    </source>
</evidence>
<dbReference type="EMBL" id="JABTCG010000005">
    <property type="protein sequence ID" value="MBD0851943.1"/>
    <property type="molecule type" value="Genomic_DNA"/>
</dbReference>
<organism evidence="2 3">
    <name type="scientific">Maribacter arenosus</name>
    <dbReference type="NCBI Taxonomy" id="1854708"/>
    <lineage>
        <taxon>Bacteria</taxon>
        <taxon>Pseudomonadati</taxon>
        <taxon>Bacteroidota</taxon>
        <taxon>Flavobacteriia</taxon>
        <taxon>Flavobacteriales</taxon>
        <taxon>Flavobacteriaceae</taxon>
        <taxon>Maribacter</taxon>
    </lineage>
</organism>
<evidence type="ECO:0000313" key="2">
    <source>
        <dbReference type="EMBL" id="MBD0851943.1"/>
    </source>
</evidence>
<comment type="caution">
    <text evidence="2">The sequence shown here is derived from an EMBL/GenBank/DDBJ whole genome shotgun (WGS) entry which is preliminary data.</text>
</comment>
<keyword evidence="3" id="KW-1185">Reference proteome</keyword>
<sequence>MKKIIITLILSPSLSLAQIPVTDAATNGQLVLLNKNIMALQGQISSLNGNMATLIKLMQKNVTATTNSSQSISQEIAAKRTAASFVLAAPEMAQLIHLKEKILEAYHGAKKNLDDYSFLDEKERKEAENYLGEMIASLSTLLVHAKTMASTPDLVDPSARLSQIQTIVQKMEGVLNGVIELNKKLAQRNEHRKAIQTVITIN</sequence>
<accession>A0ABR7VEZ3</accession>
<dbReference type="RefSeq" id="WP_188315058.1">
    <property type="nucleotide sequence ID" value="NZ_JABTCG010000005.1"/>
</dbReference>
<feature type="signal peptide" evidence="1">
    <location>
        <begin position="1"/>
        <end position="17"/>
    </location>
</feature>
<keyword evidence="1" id="KW-0732">Signal</keyword>
<name>A0ABR7VEZ3_9FLAO</name>
<evidence type="ECO:0000313" key="3">
    <source>
        <dbReference type="Proteomes" id="UP000598350"/>
    </source>
</evidence>
<evidence type="ECO:0000256" key="1">
    <source>
        <dbReference type="SAM" id="SignalP"/>
    </source>
</evidence>
<dbReference type="Proteomes" id="UP000598350">
    <property type="component" value="Unassembled WGS sequence"/>
</dbReference>